<sequence>MPEARNVLGGPLDLCGVDPLTGWTRSGCCETGPEDLGSHTVCAVVTDSFLRYSAAFGNDLSTPGPGFPGLQPGDRWCLCAPRWQQAFEDGVAPPVVLEACHERALQDVRLEDLRAHSA</sequence>
<proteinExistence type="predicted"/>
<dbReference type="Pfam" id="PF09996">
    <property type="entry name" value="DUF2237"/>
    <property type="match status" value="1"/>
</dbReference>
<protein>
    <recommendedName>
        <fullName evidence="2">DUF2237 domain-containing protein</fullName>
    </recommendedName>
</protein>
<dbReference type="PANTHER" id="PTHR37466">
    <property type="entry name" value="SLR1628 PROTEIN"/>
    <property type="match status" value="1"/>
</dbReference>
<dbReference type="EMBL" id="CADCVR010000003">
    <property type="protein sequence ID" value="CAA9473095.1"/>
    <property type="molecule type" value="Genomic_DNA"/>
</dbReference>
<reference evidence="1" key="1">
    <citation type="submission" date="2020-02" db="EMBL/GenBank/DDBJ databases">
        <authorList>
            <person name="Meier V. D."/>
        </authorList>
    </citation>
    <scope>NUCLEOTIDE SEQUENCE</scope>
    <source>
        <strain evidence="1">AVDCRST_MAG53</strain>
    </source>
</reference>
<dbReference type="AlphaFoldDB" id="A0A6J4RGF3"/>
<name>A0A6J4RGF3_9ACTN</name>
<dbReference type="PANTHER" id="PTHR37466:SF1">
    <property type="entry name" value="SLR1628 PROTEIN"/>
    <property type="match status" value="1"/>
</dbReference>
<accession>A0A6J4RGF3</accession>
<organism evidence="1">
    <name type="scientific">uncultured Solirubrobacteraceae bacterium</name>
    <dbReference type="NCBI Taxonomy" id="1162706"/>
    <lineage>
        <taxon>Bacteria</taxon>
        <taxon>Bacillati</taxon>
        <taxon>Actinomycetota</taxon>
        <taxon>Thermoleophilia</taxon>
        <taxon>Solirubrobacterales</taxon>
        <taxon>Solirubrobacteraceae</taxon>
        <taxon>environmental samples</taxon>
    </lineage>
</organism>
<dbReference type="InterPro" id="IPR018714">
    <property type="entry name" value="DUF2237"/>
</dbReference>
<dbReference type="Gene3D" id="3.30.56.110">
    <property type="entry name" value="Protein of unknown function DUF2237"/>
    <property type="match status" value="1"/>
</dbReference>
<evidence type="ECO:0000313" key="1">
    <source>
        <dbReference type="EMBL" id="CAA9473095.1"/>
    </source>
</evidence>
<evidence type="ECO:0008006" key="2">
    <source>
        <dbReference type="Google" id="ProtNLM"/>
    </source>
</evidence>
<gene>
    <name evidence="1" type="ORF">AVDCRST_MAG53-62</name>
</gene>